<feature type="compositionally biased region" description="Low complexity" evidence="1">
    <location>
        <begin position="214"/>
        <end position="224"/>
    </location>
</feature>
<evidence type="ECO:0000313" key="3">
    <source>
        <dbReference type="Proteomes" id="UP000275078"/>
    </source>
</evidence>
<organism evidence="2 3">
    <name type="scientific">Ascobolus immersus RN42</name>
    <dbReference type="NCBI Taxonomy" id="1160509"/>
    <lineage>
        <taxon>Eukaryota</taxon>
        <taxon>Fungi</taxon>
        <taxon>Dikarya</taxon>
        <taxon>Ascomycota</taxon>
        <taxon>Pezizomycotina</taxon>
        <taxon>Pezizomycetes</taxon>
        <taxon>Pezizales</taxon>
        <taxon>Ascobolaceae</taxon>
        <taxon>Ascobolus</taxon>
    </lineage>
</organism>
<reference evidence="2 3" key="1">
    <citation type="journal article" date="2018" name="Nat. Ecol. Evol.">
        <title>Pezizomycetes genomes reveal the molecular basis of ectomycorrhizal truffle lifestyle.</title>
        <authorList>
            <person name="Murat C."/>
            <person name="Payen T."/>
            <person name="Noel B."/>
            <person name="Kuo A."/>
            <person name="Morin E."/>
            <person name="Chen J."/>
            <person name="Kohler A."/>
            <person name="Krizsan K."/>
            <person name="Balestrini R."/>
            <person name="Da Silva C."/>
            <person name="Montanini B."/>
            <person name="Hainaut M."/>
            <person name="Levati E."/>
            <person name="Barry K.W."/>
            <person name="Belfiori B."/>
            <person name="Cichocki N."/>
            <person name="Clum A."/>
            <person name="Dockter R.B."/>
            <person name="Fauchery L."/>
            <person name="Guy J."/>
            <person name="Iotti M."/>
            <person name="Le Tacon F."/>
            <person name="Lindquist E.A."/>
            <person name="Lipzen A."/>
            <person name="Malagnac F."/>
            <person name="Mello A."/>
            <person name="Molinier V."/>
            <person name="Miyauchi S."/>
            <person name="Poulain J."/>
            <person name="Riccioni C."/>
            <person name="Rubini A."/>
            <person name="Sitrit Y."/>
            <person name="Splivallo R."/>
            <person name="Traeger S."/>
            <person name="Wang M."/>
            <person name="Zifcakova L."/>
            <person name="Wipf D."/>
            <person name="Zambonelli A."/>
            <person name="Paolocci F."/>
            <person name="Nowrousian M."/>
            <person name="Ottonello S."/>
            <person name="Baldrian P."/>
            <person name="Spatafora J.W."/>
            <person name="Henrissat B."/>
            <person name="Nagy L.G."/>
            <person name="Aury J.M."/>
            <person name="Wincker P."/>
            <person name="Grigoriev I.V."/>
            <person name="Bonfante P."/>
            <person name="Martin F.M."/>
        </authorList>
    </citation>
    <scope>NUCLEOTIDE SEQUENCE [LARGE SCALE GENOMIC DNA]</scope>
    <source>
        <strain evidence="2 3">RN42</strain>
    </source>
</reference>
<proteinExistence type="predicted"/>
<protein>
    <submittedName>
        <fullName evidence="2">Uncharacterized protein</fullName>
    </submittedName>
</protein>
<evidence type="ECO:0000313" key="2">
    <source>
        <dbReference type="EMBL" id="RPA78838.1"/>
    </source>
</evidence>
<feature type="compositionally biased region" description="Basic and acidic residues" evidence="1">
    <location>
        <begin position="187"/>
        <end position="196"/>
    </location>
</feature>
<feature type="compositionally biased region" description="Basic and acidic residues" evidence="1">
    <location>
        <begin position="125"/>
        <end position="134"/>
    </location>
</feature>
<sequence>MVLRLCSKGCSARAGPRKATKALDLGSGGTQPQHHNIHIARSQLDLGQQRKSNTPPTQLRNALRNCIIASFPITTPAKTIFCTSISNANKPNIHATVFARLAAKLSPSSTNTDHLRSRPTASEMAPKDNKRKGGPENSGQEPKSSFKRTSSFTRRHAPLPRRAVTSVLTPILDPAAQQEEQAEEGEKEPAPKKAKTDAAVPASGASDDHKSAEAAPAPAAPTTTISNRARKRALYSRQRASLRQENFEKVLQDLERGCKLSDSGVTSAQYEMAASLFEMLYDGKDGQSLISEEYLRNAQGLASIAGGCLLFANGFLGGKKSYKDSRVVEALDAVHQHIHDHNLAALESQCNHLLLSTGRSPTSLPSTELCQAVIKAVYSINEEDSFRRTIEQLACGIVVLVVSTTASPLSFEEVVKMLSPSATDPNAMACSAVNTFRAMLYRRDELSEEIDKTIYGGDFEEVKDDYTWALED</sequence>
<gene>
    <name evidence="2" type="ORF">BJ508DRAFT_328868</name>
</gene>
<accession>A0A3N4I2E5</accession>
<evidence type="ECO:0000256" key="1">
    <source>
        <dbReference type="SAM" id="MobiDB-lite"/>
    </source>
</evidence>
<dbReference type="EMBL" id="ML119706">
    <property type="protein sequence ID" value="RPA78838.1"/>
    <property type="molecule type" value="Genomic_DNA"/>
</dbReference>
<name>A0A3N4I2E5_ASCIM</name>
<dbReference type="AlphaFoldDB" id="A0A3N4I2E5"/>
<feature type="region of interest" description="Disordered" evidence="1">
    <location>
        <begin position="106"/>
        <end position="229"/>
    </location>
</feature>
<dbReference type="Proteomes" id="UP000275078">
    <property type="component" value="Unassembled WGS sequence"/>
</dbReference>
<keyword evidence="3" id="KW-1185">Reference proteome</keyword>